<sequence length="278" mass="29743">MIKTLSLLLTDERRDAAPLRAAAAIAEREGAHLDIVGLGLEPIPLETMPMAAAQIIVESGHAEAQDQARSLTDWAKARLPADLRFSCEPRTVMGLNIGALAARLARYSDLTVVPRPYGPGCDSVAAAVAEALLFGSGAPVLVVPDREVDWSRPFRRIALAWNGTDESMRATRAALPFLTAAESVHVAIIDPPLHAADRSDPGGELSQWLSRHGVRTEVAVLAKTQPRVADILARFASEKGCDALVMGAYGHSRLREAMLGGATRDMLSQVPLPLIMSH</sequence>
<feature type="domain" description="UspA" evidence="2">
    <location>
        <begin position="154"/>
        <end position="276"/>
    </location>
</feature>
<dbReference type="SUPFAM" id="SSF52402">
    <property type="entry name" value="Adenine nucleotide alpha hydrolases-like"/>
    <property type="match status" value="2"/>
</dbReference>
<name>A0ABW0SFH8_9RHOB</name>
<comment type="similarity">
    <text evidence="1">Belongs to the universal stress protein A family.</text>
</comment>
<evidence type="ECO:0000313" key="4">
    <source>
        <dbReference type="Proteomes" id="UP001596056"/>
    </source>
</evidence>
<evidence type="ECO:0000313" key="3">
    <source>
        <dbReference type="EMBL" id="MFC5567691.1"/>
    </source>
</evidence>
<accession>A0ABW0SFH8</accession>
<organism evidence="3 4">
    <name type="scientific">Rubellimicrobium aerolatum</name>
    <dbReference type="NCBI Taxonomy" id="490979"/>
    <lineage>
        <taxon>Bacteria</taxon>
        <taxon>Pseudomonadati</taxon>
        <taxon>Pseudomonadota</taxon>
        <taxon>Alphaproteobacteria</taxon>
        <taxon>Rhodobacterales</taxon>
        <taxon>Roseobacteraceae</taxon>
        <taxon>Rubellimicrobium</taxon>
    </lineage>
</organism>
<dbReference type="RefSeq" id="WP_209842655.1">
    <property type="nucleotide sequence ID" value="NZ_JAGGJP010000017.1"/>
</dbReference>
<comment type="caution">
    <text evidence="3">The sequence shown here is derived from an EMBL/GenBank/DDBJ whole genome shotgun (WGS) entry which is preliminary data.</text>
</comment>
<dbReference type="InterPro" id="IPR006015">
    <property type="entry name" value="Universal_stress_UspA"/>
</dbReference>
<keyword evidence="4" id="KW-1185">Reference proteome</keyword>
<evidence type="ECO:0000256" key="1">
    <source>
        <dbReference type="ARBA" id="ARBA00008791"/>
    </source>
</evidence>
<proteinExistence type="inferred from homology"/>
<protein>
    <submittedName>
        <fullName evidence="3">Universal stress protein</fullName>
    </submittedName>
</protein>
<dbReference type="Gene3D" id="3.40.50.12370">
    <property type="match status" value="1"/>
</dbReference>
<dbReference type="Proteomes" id="UP001596056">
    <property type="component" value="Unassembled WGS sequence"/>
</dbReference>
<dbReference type="EMBL" id="JBHSNA010000018">
    <property type="protein sequence ID" value="MFC5567691.1"/>
    <property type="molecule type" value="Genomic_DNA"/>
</dbReference>
<reference evidence="4" key="1">
    <citation type="journal article" date="2019" name="Int. J. Syst. Evol. Microbiol.">
        <title>The Global Catalogue of Microorganisms (GCM) 10K type strain sequencing project: providing services to taxonomists for standard genome sequencing and annotation.</title>
        <authorList>
            <consortium name="The Broad Institute Genomics Platform"/>
            <consortium name="The Broad Institute Genome Sequencing Center for Infectious Disease"/>
            <person name="Wu L."/>
            <person name="Ma J."/>
        </authorList>
    </citation>
    <scope>NUCLEOTIDE SEQUENCE [LARGE SCALE GENOMIC DNA]</scope>
    <source>
        <strain evidence="4">KACC 11588</strain>
    </source>
</reference>
<dbReference type="PRINTS" id="PR01438">
    <property type="entry name" value="UNVRSLSTRESS"/>
</dbReference>
<evidence type="ECO:0000259" key="2">
    <source>
        <dbReference type="Pfam" id="PF00582"/>
    </source>
</evidence>
<dbReference type="InterPro" id="IPR006016">
    <property type="entry name" value="UspA"/>
</dbReference>
<dbReference type="CDD" id="cd00293">
    <property type="entry name" value="USP-like"/>
    <property type="match status" value="1"/>
</dbReference>
<dbReference type="Pfam" id="PF00582">
    <property type="entry name" value="Usp"/>
    <property type="match status" value="1"/>
</dbReference>
<gene>
    <name evidence="3" type="ORF">ACFPOC_14855</name>
</gene>